<accession>A0A0M9A386</accession>
<evidence type="ECO:0000313" key="3">
    <source>
        <dbReference type="Proteomes" id="UP000053105"/>
    </source>
</evidence>
<feature type="region of interest" description="Disordered" evidence="1">
    <location>
        <begin position="1"/>
        <end position="45"/>
    </location>
</feature>
<feature type="region of interest" description="Disordered" evidence="1">
    <location>
        <begin position="331"/>
        <end position="352"/>
    </location>
</feature>
<sequence length="363" mass="38299">MNQIFSSKGKITATETQLRRISRKAEPTSGGRERESAPGTEIQPAIGREIGRGLEGVGGVADVGGGGGGGGGAAEAALAAAAAHQQKRGCKGREGSPLRQERTSSRTYFASEAILFFWPVVRSVGVVVVVVVDGGGGGGGEESSESVQHVLCRYGKAQDPTQPPAHPRRSQRVPPRSSNLNTFTAHESALGAAVSGSPGYLPVDLSIEYLECPITGVDEKIQNPIPQQKSNPTTKIVEPRPGEDVFGGNTSTSVGMITENRTPLARQRLGRLTFPKFISARGSELDANESLRPTFRRAVFYVNAAGRFLPPLASPRVGRVKMRSIFVAAVSQPPATPPPPPPPPPPPLPPQLRIITLNHVTRG</sequence>
<name>A0A0M9A386_9HYME</name>
<feature type="region of interest" description="Disordered" evidence="1">
    <location>
        <begin position="222"/>
        <end position="255"/>
    </location>
</feature>
<reference evidence="2 3" key="1">
    <citation type="submission" date="2015-07" db="EMBL/GenBank/DDBJ databases">
        <title>The genome of Melipona quadrifasciata.</title>
        <authorList>
            <person name="Pan H."/>
            <person name="Kapheim K."/>
        </authorList>
    </citation>
    <scope>NUCLEOTIDE SEQUENCE [LARGE SCALE GENOMIC DNA]</scope>
    <source>
        <strain evidence="2">0111107301</strain>
        <tissue evidence="2">Whole body</tissue>
    </source>
</reference>
<feature type="compositionally biased region" description="Pro residues" evidence="1">
    <location>
        <begin position="334"/>
        <end position="350"/>
    </location>
</feature>
<evidence type="ECO:0000256" key="1">
    <source>
        <dbReference type="SAM" id="MobiDB-lite"/>
    </source>
</evidence>
<gene>
    <name evidence="2" type="ORF">WN51_12280</name>
</gene>
<keyword evidence="3" id="KW-1185">Reference proteome</keyword>
<dbReference type="EMBL" id="KQ435762">
    <property type="protein sequence ID" value="KOX75536.1"/>
    <property type="molecule type" value="Genomic_DNA"/>
</dbReference>
<feature type="compositionally biased region" description="Basic and acidic residues" evidence="1">
    <location>
        <begin position="23"/>
        <end position="36"/>
    </location>
</feature>
<feature type="compositionally biased region" description="Polar residues" evidence="1">
    <location>
        <begin position="224"/>
        <end position="234"/>
    </location>
</feature>
<organism evidence="2 3">
    <name type="scientific">Melipona quadrifasciata</name>
    <dbReference type="NCBI Taxonomy" id="166423"/>
    <lineage>
        <taxon>Eukaryota</taxon>
        <taxon>Metazoa</taxon>
        <taxon>Ecdysozoa</taxon>
        <taxon>Arthropoda</taxon>
        <taxon>Hexapoda</taxon>
        <taxon>Insecta</taxon>
        <taxon>Pterygota</taxon>
        <taxon>Neoptera</taxon>
        <taxon>Endopterygota</taxon>
        <taxon>Hymenoptera</taxon>
        <taxon>Apocrita</taxon>
        <taxon>Aculeata</taxon>
        <taxon>Apoidea</taxon>
        <taxon>Anthophila</taxon>
        <taxon>Apidae</taxon>
        <taxon>Melipona</taxon>
    </lineage>
</organism>
<evidence type="ECO:0000313" key="2">
    <source>
        <dbReference type="EMBL" id="KOX75536.1"/>
    </source>
</evidence>
<feature type="region of interest" description="Disordered" evidence="1">
    <location>
        <begin position="157"/>
        <end position="179"/>
    </location>
</feature>
<dbReference type="Proteomes" id="UP000053105">
    <property type="component" value="Unassembled WGS sequence"/>
</dbReference>
<proteinExistence type="predicted"/>
<dbReference type="AlphaFoldDB" id="A0A0M9A386"/>
<protein>
    <submittedName>
        <fullName evidence="2">Uncharacterized protein</fullName>
    </submittedName>
</protein>